<sequence length="62" mass="7060">MSRHCENCGCAIRSGYCTNCQEEAYIAFVQAPEMDFSREFMDKAWEQVTGQQSQSRKNAGTE</sequence>
<dbReference type="HOGENOM" id="CLU_2900981_0_0_6"/>
<protein>
    <submittedName>
        <fullName evidence="1">Uncharacterized protein</fullName>
    </submittedName>
</protein>
<reference evidence="2" key="1">
    <citation type="submission" date="2011-01" db="EMBL/GenBank/DDBJ databases">
        <title>Complete sequence of plasmid1 of Rahnella sp. Y9602.</title>
        <authorList>
            <consortium name="US DOE Joint Genome Institute"/>
            <person name="Lucas S."/>
            <person name="Copeland A."/>
            <person name="Lapidus A."/>
            <person name="Cheng J.-F."/>
            <person name="Goodwin L."/>
            <person name="Pitluck S."/>
            <person name="Lu M."/>
            <person name="Detter J.C."/>
            <person name="Han C."/>
            <person name="Tapia R."/>
            <person name="Land M."/>
            <person name="Hauser L."/>
            <person name="Kyrpides N."/>
            <person name="Ivanova N."/>
            <person name="Ovchinnikova G."/>
            <person name="Pagani I."/>
            <person name="Sobecky P.A."/>
            <person name="Martinez R.J."/>
            <person name="Woyke T."/>
        </authorList>
    </citation>
    <scope>NUCLEOTIDE SEQUENCE [LARGE SCALE GENOMIC DNA]</scope>
    <source>
        <strain evidence="2">Y9602</strain>
        <plasmid evidence="2">pRAHAQ01</plasmid>
    </source>
</reference>
<dbReference type="OrthoDB" id="9925365at2"/>
<accession>A0A0H3FIE6</accession>
<gene>
    <name evidence="1" type="ordered locus">Rahaq_4970</name>
</gene>
<evidence type="ECO:0000313" key="1">
    <source>
        <dbReference type="EMBL" id="ADW76545.1"/>
    </source>
</evidence>
<dbReference type="KEGG" id="rah:Rahaq_4970"/>
<dbReference type="AlphaFoldDB" id="A0A0H3FIE6"/>
<name>A0A0H3FIE6_RAHSY</name>
<keyword evidence="1" id="KW-0614">Plasmid</keyword>
<geneLocation type="plasmid" evidence="1 2">
    <name>pRAHAQ01</name>
</geneLocation>
<dbReference type="Proteomes" id="UP000007257">
    <property type="component" value="Plasmid pRAHAQ01"/>
</dbReference>
<proteinExistence type="predicted"/>
<dbReference type="RefSeq" id="WP_013578226.1">
    <property type="nucleotide sequence ID" value="NC_015062.1"/>
</dbReference>
<evidence type="ECO:0000313" key="2">
    <source>
        <dbReference type="Proteomes" id="UP000007257"/>
    </source>
</evidence>
<dbReference type="EMBL" id="CP002506">
    <property type="protein sequence ID" value="ADW76545.1"/>
    <property type="molecule type" value="Genomic_DNA"/>
</dbReference>
<organism evidence="1 2">
    <name type="scientific">Rahnella sp. (strain Y9602)</name>
    <dbReference type="NCBI Taxonomy" id="2703885"/>
    <lineage>
        <taxon>Bacteria</taxon>
        <taxon>Pseudomonadati</taxon>
        <taxon>Pseudomonadota</taxon>
        <taxon>Gammaproteobacteria</taxon>
        <taxon>Enterobacterales</taxon>
        <taxon>Yersiniaceae</taxon>
        <taxon>Rahnella</taxon>
    </lineage>
</organism>
<reference evidence="1 2" key="2">
    <citation type="journal article" date="2012" name="J. Bacteriol.">
        <title>Complete Genome Sequence of Rahnella sp. Strain Y9602, a Gammaproteobacterium Isolate from Metal- and Radionuclide-Contaminated Soil.</title>
        <authorList>
            <person name="Martinez R.J."/>
            <person name="Bruce D."/>
            <person name="Detter C."/>
            <person name="Goodwin L.A."/>
            <person name="Han J."/>
            <person name="Han C.S."/>
            <person name="Held B."/>
            <person name="Land M.L."/>
            <person name="Mikhailova N."/>
            <person name="Nolan M."/>
            <person name="Pennacchio L."/>
            <person name="Pitluck S."/>
            <person name="Tapia R."/>
            <person name="Woyke T."/>
            <person name="Sobecky P.A."/>
        </authorList>
    </citation>
    <scope>NUCLEOTIDE SEQUENCE [LARGE SCALE GENOMIC DNA]</scope>
    <source>
        <strain evidence="1 2">Y9602</strain>
        <plasmid evidence="1 2">pRAHAQ01</plasmid>
    </source>
</reference>